<evidence type="ECO:0000256" key="1">
    <source>
        <dbReference type="SAM" id="MobiDB-lite"/>
    </source>
</evidence>
<sequence>IYQILSLKMSGPRVKTVLTLALVVGLILHAEAQPLEENGRMKRQVGRSPGSRPGRFPPGPGGFSPPGSPGGFPPPGGPGGFPPPGGPFGFPPPGGPGGFPPPGGPGAFRPGRPPFGGIVG</sequence>
<gene>
    <name evidence="3" type="ORF">MNOR_LOCUS41707</name>
</gene>
<feature type="non-terminal residue" evidence="3">
    <location>
        <position position="1"/>
    </location>
</feature>
<evidence type="ECO:0000313" key="3">
    <source>
        <dbReference type="EMBL" id="CAL4250659.1"/>
    </source>
</evidence>
<dbReference type="Proteomes" id="UP001497623">
    <property type="component" value="Unassembled WGS sequence"/>
</dbReference>
<proteinExistence type="predicted"/>
<organism evidence="3 4">
    <name type="scientific">Meganyctiphanes norvegica</name>
    <name type="common">Northern krill</name>
    <name type="synonym">Thysanopoda norvegica</name>
    <dbReference type="NCBI Taxonomy" id="48144"/>
    <lineage>
        <taxon>Eukaryota</taxon>
        <taxon>Metazoa</taxon>
        <taxon>Ecdysozoa</taxon>
        <taxon>Arthropoda</taxon>
        <taxon>Crustacea</taxon>
        <taxon>Multicrustacea</taxon>
        <taxon>Malacostraca</taxon>
        <taxon>Eumalacostraca</taxon>
        <taxon>Eucarida</taxon>
        <taxon>Euphausiacea</taxon>
        <taxon>Euphausiidae</taxon>
        <taxon>Meganyctiphanes</taxon>
    </lineage>
</organism>
<evidence type="ECO:0000256" key="2">
    <source>
        <dbReference type="SAM" id="SignalP"/>
    </source>
</evidence>
<feature type="signal peptide" evidence="2">
    <location>
        <begin position="1"/>
        <end position="32"/>
    </location>
</feature>
<accession>A0AAV2SWA8</accession>
<feature type="region of interest" description="Disordered" evidence="1">
    <location>
        <begin position="32"/>
        <end position="120"/>
    </location>
</feature>
<dbReference type="EMBL" id="CAXKWB010165896">
    <property type="protein sequence ID" value="CAL4250659.1"/>
    <property type="molecule type" value="Genomic_DNA"/>
</dbReference>
<name>A0AAV2SWA8_MEGNR</name>
<feature type="compositionally biased region" description="Pro residues" evidence="1">
    <location>
        <begin position="66"/>
        <end position="104"/>
    </location>
</feature>
<protein>
    <submittedName>
        <fullName evidence="3">Uncharacterized protein</fullName>
    </submittedName>
</protein>
<evidence type="ECO:0000313" key="4">
    <source>
        <dbReference type="Proteomes" id="UP001497623"/>
    </source>
</evidence>
<comment type="caution">
    <text evidence="3">The sequence shown here is derived from an EMBL/GenBank/DDBJ whole genome shotgun (WGS) entry which is preliminary data.</text>
</comment>
<feature type="chain" id="PRO_5043999465" evidence="2">
    <location>
        <begin position="33"/>
        <end position="120"/>
    </location>
</feature>
<keyword evidence="2" id="KW-0732">Signal</keyword>
<dbReference type="AlphaFoldDB" id="A0AAV2SWA8"/>
<reference evidence="3 4" key="1">
    <citation type="submission" date="2024-05" db="EMBL/GenBank/DDBJ databases">
        <authorList>
            <person name="Wallberg A."/>
        </authorList>
    </citation>
    <scope>NUCLEOTIDE SEQUENCE [LARGE SCALE GENOMIC DNA]</scope>
</reference>
<keyword evidence="4" id="KW-1185">Reference proteome</keyword>